<organism evidence="2 3">
    <name type="scientific">Paraphaeosphaeria minitans</name>
    <dbReference type="NCBI Taxonomy" id="565426"/>
    <lineage>
        <taxon>Eukaryota</taxon>
        <taxon>Fungi</taxon>
        <taxon>Dikarya</taxon>
        <taxon>Ascomycota</taxon>
        <taxon>Pezizomycotina</taxon>
        <taxon>Dothideomycetes</taxon>
        <taxon>Pleosporomycetidae</taxon>
        <taxon>Pleosporales</taxon>
        <taxon>Massarineae</taxon>
        <taxon>Didymosphaeriaceae</taxon>
        <taxon>Paraphaeosphaeria</taxon>
    </lineage>
</organism>
<feature type="region of interest" description="Disordered" evidence="1">
    <location>
        <begin position="115"/>
        <end position="221"/>
    </location>
</feature>
<evidence type="ECO:0008006" key="4">
    <source>
        <dbReference type="Google" id="ProtNLM"/>
    </source>
</evidence>
<dbReference type="EMBL" id="WJXW01000001">
    <property type="protein sequence ID" value="KAF9741722.1"/>
    <property type="molecule type" value="Genomic_DNA"/>
</dbReference>
<keyword evidence="3" id="KW-1185">Reference proteome</keyword>
<reference evidence="2" key="1">
    <citation type="journal article" date="2020" name="Mol. Plant Microbe Interact.">
        <title>Genome Sequence of the Biocontrol Agent Coniothyrium minitans strain Conio (IMI 134523).</title>
        <authorList>
            <person name="Patel D."/>
            <person name="Shittu T.A."/>
            <person name="Baroncelli R."/>
            <person name="Muthumeenakshi S."/>
            <person name="Osborne T.H."/>
            <person name="Janganan T.K."/>
            <person name="Sreenivasaprasad S."/>
        </authorList>
    </citation>
    <scope>NUCLEOTIDE SEQUENCE</scope>
    <source>
        <strain evidence="2">Conio</strain>
    </source>
</reference>
<sequence>MNMFHATRLFSVSRSAVPTASNAFYTRTFVSTARAMAATVDSDFISRITAAEKELTKQGQPVPGGPTAQAQKHAKQPLTGAVVHDIAMGERKITQGGGPIPRGPTSVVQSILSATDGTRHSNASPSSTASNATDSTTDNRGPGVLDSATISKITEKEKHITGQDGPVRKGPTAQAQKHVGEPITSEALHDITEGEKNTAGGQRVKGGPTSAAQSELAKSRR</sequence>
<accession>A0A9P6GTT2</accession>
<dbReference type="OrthoDB" id="5209734at2759"/>
<evidence type="ECO:0000313" key="3">
    <source>
        <dbReference type="Proteomes" id="UP000756921"/>
    </source>
</evidence>
<feature type="region of interest" description="Disordered" evidence="1">
    <location>
        <begin position="55"/>
        <end position="78"/>
    </location>
</feature>
<protein>
    <recommendedName>
        <fullName evidence="4">SMP domain-containing protein</fullName>
    </recommendedName>
</protein>
<dbReference type="AlphaFoldDB" id="A0A9P6GTT2"/>
<evidence type="ECO:0000256" key="1">
    <source>
        <dbReference type="SAM" id="MobiDB-lite"/>
    </source>
</evidence>
<feature type="compositionally biased region" description="Basic and acidic residues" evidence="1">
    <location>
        <begin position="187"/>
        <end position="196"/>
    </location>
</feature>
<gene>
    <name evidence="2" type="ORF">PMIN01_01261</name>
</gene>
<comment type="caution">
    <text evidence="2">The sequence shown here is derived from an EMBL/GenBank/DDBJ whole genome shotgun (WGS) entry which is preliminary data.</text>
</comment>
<dbReference type="Proteomes" id="UP000756921">
    <property type="component" value="Unassembled WGS sequence"/>
</dbReference>
<feature type="compositionally biased region" description="Low complexity" evidence="1">
    <location>
        <begin position="121"/>
        <end position="139"/>
    </location>
</feature>
<evidence type="ECO:0000313" key="2">
    <source>
        <dbReference type="EMBL" id="KAF9741722.1"/>
    </source>
</evidence>
<name>A0A9P6GTT2_9PLEO</name>
<proteinExistence type="predicted"/>